<accession>A0A2T4J0Z1</accession>
<reference evidence="2 3" key="1">
    <citation type="submission" date="2018-03" db="EMBL/GenBank/DDBJ databases">
        <title>Genome sequence of the symbiotic type strain Mesorhizobium helmanticense CSLC115NT isolated from Lotus corniculatus nodules.</title>
        <authorList>
            <person name="Sannazzaro A.I."/>
            <person name="Torres Tejerizo G.A."/>
            <person name="Dip D."/>
            <person name="Caballero M."/>
            <person name="Pistorio M."/>
            <person name="Estrella M.J."/>
        </authorList>
    </citation>
    <scope>NUCLEOTIDE SEQUENCE [LARGE SCALE GENOMIC DNA]</scope>
    <source>
        <strain evidence="2 3">CSLC115N</strain>
    </source>
</reference>
<dbReference type="InterPro" id="IPR038740">
    <property type="entry name" value="BioF2-like_GNAT_dom"/>
</dbReference>
<proteinExistence type="predicted"/>
<dbReference type="RefSeq" id="WP_107648063.1">
    <property type="nucleotide sequence ID" value="NZ_PZJX01000007.1"/>
</dbReference>
<dbReference type="InterPro" id="IPR016181">
    <property type="entry name" value="Acyl_CoA_acyltransferase"/>
</dbReference>
<comment type="caution">
    <text evidence="2">The sequence shown here is derived from an EMBL/GenBank/DDBJ whole genome shotgun (WGS) entry which is preliminary data.</text>
</comment>
<evidence type="ECO:0000313" key="3">
    <source>
        <dbReference type="Proteomes" id="UP000240259"/>
    </source>
</evidence>
<name>A0A2T4J0Z1_9HYPH</name>
<organism evidence="2 3">
    <name type="scientific">Mesorhizobium helmanticense</name>
    <dbReference type="NCBI Taxonomy" id="1776423"/>
    <lineage>
        <taxon>Bacteria</taxon>
        <taxon>Pseudomonadati</taxon>
        <taxon>Pseudomonadota</taxon>
        <taxon>Alphaproteobacteria</taxon>
        <taxon>Hyphomicrobiales</taxon>
        <taxon>Phyllobacteriaceae</taxon>
        <taxon>Mesorhizobium</taxon>
    </lineage>
</organism>
<keyword evidence="3" id="KW-1185">Reference proteome</keyword>
<evidence type="ECO:0000313" key="2">
    <source>
        <dbReference type="EMBL" id="PTE11570.1"/>
    </source>
</evidence>
<evidence type="ECO:0000259" key="1">
    <source>
        <dbReference type="Pfam" id="PF13480"/>
    </source>
</evidence>
<feature type="domain" description="BioF2-like acetyltransferase" evidence="1">
    <location>
        <begin position="185"/>
        <end position="330"/>
    </location>
</feature>
<gene>
    <name evidence="2" type="ORF">C9427_04960</name>
</gene>
<dbReference type="Proteomes" id="UP000240259">
    <property type="component" value="Unassembled WGS sequence"/>
</dbReference>
<dbReference type="SUPFAM" id="SSF55729">
    <property type="entry name" value="Acyl-CoA N-acyltransferases (Nat)"/>
    <property type="match status" value="1"/>
</dbReference>
<dbReference type="EMBL" id="PZJX01000007">
    <property type="protein sequence ID" value="PTE11570.1"/>
    <property type="molecule type" value="Genomic_DNA"/>
</dbReference>
<dbReference type="GO" id="GO:0016740">
    <property type="term" value="F:transferase activity"/>
    <property type="evidence" value="ECO:0007669"/>
    <property type="project" value="UniProtKB-KW"/>
</dbReference>
<dbReference type="Pfam" id="PF13480">
    <property type="entry name" value="Acetyltransf_6"/>
    <property type="match status" value="1"/>
</dbReference>
<protein>
    <submittedName>
        <fullName evidence="2">GNAT family N-acetyltransferase</fullName>
    </submittedName>
</protein>
<dbReference type="Gene3D" id="3.40.630.30">
    <property type="match status" value="1"/>
</dbReference>
<dbReference type="AlphaFoldDB" id="A0A2T4J0Z1"/>
<keyword evidence="2" id="KW-0808">Transferase</keyword>
<dbReference type="OrthoDB" id="9808976at2"/>
<sequence>MNTFVSIDAVGTERLEIVRSADRLAAVEAQWMQLWHSADGLIFQSHAWVSAWWSTVADRDQRALRIGLVWNGDRLVAVIPLAIGKRKGLRFLEWAASSYTDYGDILVAPECSLSALQNLWAQLCDAGGFDLAFLNRLLPDAAARKIFTAGASSGIRLRPNHREEVSYRVAGPWKSGAAWFEDQSKKTRQNYRRGIKTLEETGKVKFRLLAPDEPLQPVLDRLSALKRRWLVQHTRESQLFEEGAPVLAALVDALARAGVLRIFVLECDGVMVAVSINFVQRQVMMAFVTTFDPDFSRASPGIILIMDYIQWSIDHGLGMVDFLCGAEAFKNKFATQAVTLQSVLGTRTAQGTLASVADGIRERIRHARQRKLAPSQDAA</sequence>